<feature type="compositionally biased region" description="Low complexity" evidence="13">
    <location>
        <begin position="119"/>
        <end position="130"/>
    </location>
</feature>
<dbReference type="GO" id="GO:0051315">
    <property type="term" value="P:attachment of mitotic spindle microtubules to kinetochore"/>
    <property type="evidence" value="ECO:0007669"/>
    <property type="project" value="TreeGrafter"/>
</dbReference>
<keyword evidence="7" id="KW-0498">Mitosis</keyword>
<keyword evidence="17" id="KW-1185">Reference proteome</keyword>
<feature type="transmembrane region" description="Helical" evidence="14">
    <location>
        <begin position="1007"/>
        <end position="1032"/>
    </location>
</feature>
<dbReference type="PANTHER" id="PTHR23168:SF0">
    <property type="entry name" value="MITOTIC SPINDLE ASSEMBLY CHECKPOINT PROTEIN MAD1"/>
    <property type="match status" value="1"/>
</dbReference>
<dbReference type="Gene3D" id="6.10.250.90">
    <property type="match status" value="1"/>
</dbReference>
<evidence type="ECO:0000256" key="7">
    <source>
        <dbReference type="ARBA" id="ARBA00022776"/>
    </source>
</evidence>
<dbReference type="GO" id="GO:0016020">
    <property type="term" value="C:membrane"/>
    <property type="evidence" value="ECO:0007669"/>
    <property type="project" value="UniProtKB-SubCell"/>
</dbReference>
<dbReference type="AlphaFoldDB" id="A0A0G4M647"/>
<evidence type="ECO:0000256" key="3">
    <source>
        <dbReference type="ARBA" id="ARBA00008029"/>
    </source>
</evidence>
<comment type="subcellular location">
    <subcellularLocation>
        <location evidence="2">Membrane</location>
    </subcellularLocation>
    <subcellularLocation>
        <location evidence="1">Nucleus</location>
    </subcellularLocation>
</comment>
<feature type="compositionally biased region" description="Polar residues" evidence="13">
    <location>
        <begin position="1141"/>
        <end position="1164"/>
    </location>
</feature>
<feature type="region of interest" description="Disordered" evidence="13">
    <location>
        <begin position="1179"/>
        <end position="1208"/>
    </location>
</feature>
<evidence type="ECO:0000256" key="5">
    <source>
        <dbReference type="ARBA" id="ARBA00022618"/>
    </source>
</evidence>
<feature type="non-terminal residue" evidence="16">
    <location>
        <position position="1241"/>
    </location>
</feature>
<organism evidence="16 17">
    <name type="scientific">Verticillium longisporum</name>
    <name type="common">Verticillium dahliae var. longisporum</name>
    <dbReference type="NCBI Taxonomy" id="100787"/>
    <lineage>
        <taxon>Eukaryota</taxon>
        <taxon>Fungi</taxon>
        <taxon>Dikarya</taxon>
        <taxon>Ascomycota</taxon>
        <taxon>Pezizomycotina</taxon>
        <taxon>Sordariomycetes</taxon>
        <taxon>Hypocreomycetidae</taxon>
        <taxon>Glomerellales</taxon>
        <taxon>Plectosphaerellaceae</taxon>
        <taxon>Verticillium</taxon>
    </lineage>
</organism>
<dbReference type="Gene3D" id="3.30.457.60">
    <property type="match status" value="1"/>
</dbReference>
<keyword evidence="9 14" id="KW-0472">Membrane</keyword>
<keyword evidence="10" id="KW-0539">Nucleus</keyword>
<evidence type="ECO:0000313" key="16">
    <source>
        <dbReference type="EMBL" id="CRK29410.1"/>
    </source>
</evidence>
<evidence type="ECO:0000256" key="14">
    <source>
        <dbReference type="SAM" id="Phobius"/>
    </source>
</evidence>
<keyword evidence="12" id="KW-0175">Coiled coil</keyword>
<evidence type="ECO:0000256" key="2">
    <source>
        <dbReference type="ARBA" id="ARBA00004370"/>
    </source>
</evidence>
<dbReference type="EMBL" id="CVQH01021162">
    <property type="protein sequence ID" value="CRK29410.1"/>
    <property type="molecule type" value="Genomic_DNA"/>
</dbReference>
<keyword evidence="11" id="KW-0131">Cell cycle</keyword>
<dbReference type="InterPro" id="IPR023041">
    <property type="entry name" value="Glucose_rcpt_Git3-like_N"/>
</dbReference>
<dbReference type="CDD" id="cd00637">
    <property type="entry name" value="7tm_classA_rhodopsin-like"/>
    <property type="match status" value="1"/>
</dbReference>
<feature type="compositionally biased region" description="Basic residues" evidence="13">
    <location>
        <begin position="40"/>
        <end position="49"/>
    </location>
</feature>
<dbReference type="InterPro" id="IPR008672">
    <property type="entry name" value="Mad1"/>
</dbReference>
<feature type="region of interest" description="Disordered" evidence="13">
    <location>
        <begin position="1"/>
        <end position="157"/>
    </location>
</feature>
<evidence type="ECO:0000256" key="8">
    <source>
        <dbReference type="ARBA" id="ARBA00022989"/>
    </source>
</evidence>
<evidence type="ECO:0000259" key="15">
    <source>
        <dbReference type="PROSITE" id="PS50262"/>
    </source>
</evidence>
<feature type="compositionally biased region" description="Basic and acidic residues" evidence="13">
    <location>
        <begin position="1181"/>
        <end position="1193"/>
    </location>
</feature>
<name>A0A0G4M647_VERLO</name>
<dbReference type="PROSITE" id="PS50262">
    <property type="entry name" value="G_PROTEIN_RECEP_F1_2"/>
    <property type="match status" value="1"/>
</dbReference>
<feature type="compositionally biased region" description="Polar residues" evidence="13">
    <location>
        <begin position="95"/>
        <end position="112"/>
    </location>
</feature>
<dbReference type="SUPFAM" id="SSF81321">
    <property type="entry name" value="Family A G protein-coupled receptor-like"/>
    <property type="match status" value="1"/>
</dbReference>
<feature type="compositionally biased region" description="Basic and acidic residues" evidence="13">
    <location>
        <begin position="224"/>
        <end position="246"/>
    </location>
</feature>
<feature type="transmembrane region" description="Helical" evidence="14">
    <location>
        <begin position="1098"/>
        <end position="1120"/>
    </location>
</feature>
<dbReference type="InterPro" id="IPR017452">
    <property type="entry name" value="GPCR_Rhodpsn_7TM"/>
</dbReference>
<dbReference type="Pfam" id="PF05557">
    <property type="entry name" value="MAD"/>
    <property type="match status" value="1"/>
</dbReference>
<feature type="region of interest" description="Disordered" evidence="13">
    <location>
        <begin position="183"/>
        <end position="246"/>
    </location>
</feature>
<dbReference type="Pfam" id="PF11710">
    <property type="entry name" value="Git3"/>
    <property type="match status" value="1"/>
</dbReference>
<reference evidence="16 17" key="1">
    <citation type="submission" date="2015-05" db="EMBL/GenBank/DDBJ databases">
        <authorList>
            <person name="Wang D.B."/>
            <person name="Wang M."/>
        </authorList>
    </citation>
    <scope>NUCLEOTIDE SEQUENCE [LARGE SCALE GENOMIC DNA]</scope>
    <source>
        <strain evidence="16">VL1</strain>
    </source>
</reference>
<feature type="region of interest" description="Disordered" evidence="13">
    <location>
        <begin position="1128"/>
        <end position="1164"/>
    </location>
</feature>
<dbReference type="Proteomes" id="UP000044602">
    <property type="component" value="Unassembled WGS sequence"/>
</dbReference>
<dbReference type="SUPFAM" id="SSF75704">
    <property type="entry name" value="Mitotic arrest deficient-like 1, Mad1"/>
    <property type="match status" value="1"/>
</dbReference>
<protein>
    <recommendedName>
        <fullName evidence="4">Spindle assembly checkpoint component MAD1</fullName>
    </recommendedName>
</protein>
<evidence type="ECO:0000256" key="1">
    <source>
        <dbReference type="ARBA" id="ARBA00004123"/>
    </source>
</evidence>
<keyword evidence="6 14" id="KW-0812">Transmembrane</keyword>
<proteinExistence type="inferred from homology"/>
<comment type="similarity">
    <text evidence="3">Belongs to the MAD1 family.</text>
</comment>
<evidence type="ECO:0000256" key="10">
    <source>
        <dbReference type="ARBA" id="ARBA00023242"/>
    </source>
</evidence>
<evidence type="ECO:0000256" key="13">
    <source>
        <dbReference type="SAM" id="MobiDB-lite"/>
    </source>
</evidence>
<feature type="domain" description="G-protein coupled receptors family 1 profile" evidence="15">
    <location>
        <begin position="946"/>
        <end position="1118"/>
    </location>
</feature>
<dbReference type="PANTHER" id="PTHR23168">
    <property type="entry name" value="MITOTIC SPINDLE ASSEMBLY CHECKPOINT PROTEIN MAD1 MITOTIC ARREST DEFICIENT-LIKE PROTEIN 1"/>
    <property type="match status" value="1"/>
</dbReference>
<dbReference type="Gene3D" id="1.20.1070.10">
    <property type="entry name" value="Rhodopsin 7-helix transmembrane proteins"/>
    <property type="match status" value="1"/>
</dbReference>
<feature type="transmembrane region" description="Helical" evidence="14">
    <location>
        <begin position="932"/>
        <end position="956"/>
    </location>
</feature>
<evidence type="ECO:0000256" key="4">
    <source>
        <dbReference type="ARBA" id="ARBA00022019"/>
    </source>
</evidence>
<feature type="compositionally biased region" description="Basic and acidic residues" evidence="13">
    <location>
        <begin position="183"/>
        <end position="201"/>
    </location>
</feature>
<feature type="compositionally biased region" description="Basic and acidic residues" evidence="13">
    <location>
        <begin position="53"/>
        <end position="62"/>
    </location>
</feature>
<dbReference type="GO" id="GO:0072686">
    <property type="term" value="C:mitotic spindle"/>
    <property type="evidence" value="ECO:0007669"/>
    <property type="project" value="TreeGrafter"/>
</dbReference>
<keyword evidence="5" id="KW-0132">Cell division</keyword>
<evidence type="ECO:0000256" key="9">
    <source>
        <dbReference type="ARBA" id="ARBA00023136"/>
    </source>
</evidence>
<evidence type="ECO:0000256" key="12">
    <source>
        <dbReference type="SAM" id="Coils"/>
    </source>
</evidence>
<accession>A0A0G4M647</accession>
<evidence type="ECO:0000256" key="6">
    <source>
        <dbReference type="ARBA" id="ARBA00022692"/>
    </source>
</evidence>
<dbReference type="GO" id="GO:0007094">
    <property type="term" value="P:mitotic spindle assembly checkpoint signaling"/>
    <property type="evidence" value="ECO:0007669"/>
    <property type="project" value="InterPro"/>
</dbReference>
<keyword evidence="8 14" id="KW-1133">Transmembrane helix</keyword>
<feature type="region of interest" description="Disordered" evidence="13">
    <location>
        <begin position="571"/>
        <end position="590"/>
    </location>
</feature>
<evidence type="ECO:0000313" key="17">
    <source>
        <dbReference type="Proteomes" id="UP000044602"/>
    </source>
</evidence>
<feature type="transmembrane region" description="Helical" evidence="14">
    <location>
        <begin position="968"/>
        <end position="987"/>
    </location>
</feature>
<feature type="transmembrane region" description="Helical" evidence="14">
    <location>
        <begin position="1052"/>
        <end position="1073"/>
    </location>
</feature>
<dbReference type="GO" id="GO:0051301">
    <property type="term" value="P:cell division"/>
    <property type="evidence" value="ECO:0007669"/>
    <property type="project" value="UniProtKB-KW"/>
</dbReference>
<evidence type="ECO:0000256" key="11">
    <source>
        <dbReference type="ARBA" id="ARBA00023306"/>
    </source>
</evidence>
<dbReference type="GO" id="GO:0000776">
    <property type="term" value="C:kinetochore"/>
    <property type="evidence" value="ECO:0007669"/>
    <property type="project" value="TreeGrafter"/>
</dbReference>
<dbReference type="GO" id="GO:0005635">
    <property type="term" value="C:nuclear envelope"/>
    <property type="evidence" value="ECO:0007669"/>
    <property type="project" value="TreeGrafter"/>
</dbReference>
<sequence>MDEDTSNIPVTAGKLPSSPCTPPTHVTLSPPAAQIWSINKRNKQHRRSLNRPVELRSAEMRSHTPSGEPPRRTSLSGRLNRSAGPASIPRPHTSLRGSRTFRATQTQPTYNLLTGADNAASRPSSRQSAAGESLRAVSRESSKENLAPPDAEEYESQRHVIEELKAELSGLRYTIETFEQEKQMAEARHNADIEDQRRRAQADFTAKQTAETEKSQALRQLESAQKELADIRDSSNQEKSTWEKRARDAEEEARLVQEQLEDLSNAKDEAARINEKKTIDLEMQLQAAQKSVQELEQESQARETVLQQVQVQLAEKNTHIGELESEVLRLKAQTGDADTMAIIKQELSEQVAHIRNLESTNRENLSELKHLRQVHRATEVVEEEKRSLLRKLEAAQALEVELSEAQIQRQRLEDERLAWTAYLKSTTASGEDLEFDSPEALARALIAERYTIASHMDKIGGLQAELAAQDSSIKSLETEVTRLKGEVQNAKANASASNTDKARMRAERQRALAVKEVENLRAQLALFDTEDLQPENYDEGKARRIKELEELIDQYKSETQALAAEMASLQTTQPTTGNKRPRIDDGTDENDAGLSAQLAELTRKKRKLQDEFSALQSQHALTVKELSVAQEQLKAAKKSSKTRVLSLRSNPTSDYEAIKLSTLKALQTENAELLAHMQSRAKSGSFPTVPASQLAAAQRLIDEAKAETASAQKLSRRLKEVWGNKSQEFKEAVFSTMGWTVTFMPNGKMRVESQYYPSKTDEHENSIVFDGEKGTMKVSGGPRSAFAAKISNHIKYWVHTKGCIPGFLAAMTIEFFEEQETYRRSSSRTLSPHFPGATVNTKLCTPGASNLFRMALSGTSRAYAVVFPETSQAPHASRPEYWSAVMPPTSGGLGPVLGSSSDTESTGYFILDSREVLQYSEIPSGLSDQQVYILRCVSLSLSLFTLSLIVLVTYWFFRMRRSFRHDLIMLLIVSDGLEALFFMIFPIVDFAMGPIQSESVFCQISGFFLAVGIEASDIAVALIAIHTALYIFKPRQLNGQSGLYPYRRTAYAVLFILPIVLASLAFINTPAYVNNGQYCYLPIQPLWARLALSWIPRYVILLIIIVSYFCTYVYVSVLMHRFGKESRMRRHSNAPPPPPVSSDQTTSSPSNVSNNQADTRNMSVPPTPPIAYHGLIPSTSDSHHSCSEEERQRHGSVSSEGSCGEPLRRPLAGRLRVDSHHTAHGIRWKWPLFGGEAVASM</sequence>
<gene>
    <name evidence="16" type="ORF">BN1708_015602</name>
</gene>
<dbReference type="STRING" id="100787.A0A0G4M647"/>
<feature type="coiled-coil region" evidence="12">
    <location>
        <begin position="694"/>
        <end position="721"/>
    </location>
</feature>